<evidence type="ECO:0000256" key="1">
    <source>
        <dbReference type="SAM" id="MobiDB-lite"/>
    </source>
</evidence>
<dbReference type="EMBL" id="AQPH01000060">
    <property type="protein sequence ID" value="EPY00922.1"/>
    <property type="molecule type" value="Genomic_DNA"/>
</dbReference>
<gene>
    <name evidence="2" type="ORF">K678_13588</name>
</gene>
<reference evidence="2 3" key="1">
    <citation type="submission" date="2013-04" db="EMBL/GenBank/DDBJ databases">
        <authorList>
            <person name="Kuznetsov B."/>
            <person name="Ivanovsky R."/>
        </authorList>
    </citation>
    <scope>NUCLEOTIDE SEQUENCE [LARGE SCALE GENOMIC DNA]</scope>
    <source>
        <strain evidence="2 3">MGU-K5</strain>
    </source>
</reference>
<organism evidence="2 3">
    <name type="scientific">Magnetospirillum fulvum MGU-K5</name>
    <dbReference type="NCBI Taxonomy" id="1316936"/>
    <lineage>
        <taxon>Bacteria</taxon>
        <taxon>Pseudomonadati</taxon>
        <taxon>Pseudomonadota</taxon>
        <taxon>Alphaproteobacteria</taxon>
        <taxon>Rhodospirillales</taxon>
        <taxon>Rhodospirillaceae</taxon>
        <taxon>Magnetospirillum</taxon>
    </lineage>
</organism>
<sequence>MPPKKWVPTDYLDEFSPAPRDNPSDWLIRLPDGRIALDANDTNPNAAPQPLVDGEIIYMSWTEHHGTGNVCVAVDGVIVAIPPMPPSPPGGAMFVHSGEPESVSPDLETLTETWDHGDSDTVTYFAWSDSGVPYILVGPVLEQVEPATVARCRILSEIIAERAHQDARWGGPAHDDTHDDLAWSWIIRHHLSKQRRPTDAATDNYRQILVEIGALAVAAIESYDRRHATPDEATDQAALDAWTRSGWSDLAQAED</sequence>
<proteinExistence type="predicted"/>
<evidence type="ECO:0000313" key="2">
    <source>
        <dbReference type="EMBL" id="EPY00922.1"/>
    </source>
</evidence>
<accession>S9S4N3</accession>
<dbReference type="AlphaFoldDB" id="S9S4N3"/>
<feature type="region of interest" description="Disordered" evidence="1">
    <location>
        <begin position="1"/>
        <end position="24"/>
    </location>
</feature>
<protein>
    <submittedName>
        <fullName evidence="2">Uncharacterized protein</fullName>
    </submittedName>
</protein>
<dbReference type="OrthoDB" id="983041at2"/>
<dbReference type="STRING" id="1316936.K678_13588"/>
<evidence type="ECO:0000313" key="3">
    <source>
        <dbReference type="Proteomes" id="UP000015350"/>
    </source>
</evidence>
<dbReference type="RefSeq" id="WP_021133014.1">
    <property type="nucleotide sequence ID" value="NZ_AQPH01000060.1"/>
</dbReference>
<name>S9S4N3_MAGFU</name>
<dbReference type="Proteomes" id="UP000015350">
    <property type="component" value="Unassembled WGS sequence"/>
</dbReference>
<comment type="caution">
    <text evidence="2">The sequence shown here is derived from an EMBL/GenBank/DDBJ whole genome shotgun (WGS) entry which is preliminary data.</text>
</comment>